<accession>A0A9D9DK14</accession>
<dbReference type="Proteomes" id="UP000823635">
    <property type="component" value="Unassembled WGS sequence"/>
</dbReference>
<reference evidence="1" key="1">
    <citation type="submission" date="2020-10" db="EMBL/GenBank/DDBJ databases">
        <authorList>
            <person name="Gilroy R."/>
        </authorList>
    </citation>
    <scope>NUCLEOTIDE SEQUENCE</scope>
    <source>
        <strain evidence="1">15467</strain>
    </source>
</reference>
<comment type="caution">
    <text evidence="1">The sequence shown here is derived from an EMBL/GenBank/DDBJ whole genome shotgun (WGS) entry which is preliminary data.</text>
</comment>
<protein>
    <submittedName>
        <fullName evidence="1">Uncharacterized protein</fullName>
    </submittedName>
</protein>
<reference evidence="1" key="2">
    <citation type="journal article" date="2021" name="PeerJ">
        <title>Extensive microbial diversity within the chicken gut microbiome revealed by metagenomics and culture.</title>
        <authorList>
            <person name="Gilroy R."/>
            <person name="Ravi A."/>
            <person name="Getino M."/>
            <person name="Pursley I."/>
            <person name="Horton D.L."/>
            <person name="Alikhan N.F."/>
            <person name="Baker D."/>
            <person name="Gharbi K."/>
            <person name="Hall N."/>
            <person name="Watson M."/>
            <person name="Adriaenssens E.M."/>
            <person name="Foster-Nyarko E."/>
            <person name="Jarju S."/>
            <person name="Secka A."/>
            <person name="Antonio M."/>
            <person name="Oren A."/>
            <person name="Chaudhuri R.R."/>
            <person name="La Ragione R."/>
            <person name="Hildebrand F."/>
            <person name="Pallen M.J."/>
        </authorList>
    </citation>
    <scope>NUCLEOTIDE SEQUENCE</scope>
    <source>
        <strain evidence="1">15467</strain>
    </source>
</reference>
<gene>
    <name evidence="1" type="ORF">IAC68_03150</name>
</gene>
<evidence type="ECO:0000313" key="1">
    <source>
        <dbReference type="EMBL" id="MBO8428913.1"/>
    </source>
</evidence>
<organism evidence="1 2">
    <name type="scientific">Candidatus Egerieousia excrementavium</name>
    <dbReference type="NCBI Taxonomy" id="2840778"/>
    <lineage>
        <taxon>Bacteria</taxon>
        <taxon>Pseudomonadati</taxon>
        <taxon>Bacteroidota</taxon>
        <taxon>Bacteroidia</taxon>
        <taxon>Bacteroidales</taxon>
        <taxon>Candidatus Egerieousia</taxon>
    </lineage>
</organism>
<dbReference type="EMBL" id="JADINB010000069">
    <property type="protein sequence ID" value="MBO8428913.1"/>
    <property type="molecule type" value="Genomic_DNA"/>
</dbReference>
<sequence>MASLRRIKKDVVYMVNEVISDCWMYAYLHDDGDLEAAGKIISDAIAMGEDLFDKINSYPREGARAYFNEVGKELSVRTDELFKRVSALSRK</sequence>
<name>A0A9D9DK14_9BACT</name>
<evidence type="ECO:0000313" key="2">
    <source>
        <dbReference type="Proteomes" id="UP000823635"/>
    </source>
</evidence>
<dbReference type="AlphaFoldDB" id="A0A9D9DK14"/>
<proteinExistence type="predicted"/>